<keyword evidence="6" id="KW-0732">Signal</keyword>
<organism evidence="14 15">
    <name type="scientific">Dysgonomonas mossii</name>
    <dbReference type="NCBI Taxonomy" id="163665"/>
    <lineage>
        <taxon>Bacteria</taxon>
        <taxon>Pseudomonadati</taxon>
        <taxon>Bacteroidota</taxon>
        <taxon>Bacteroidia</taxon>
        <taxon>Bacteroidales</taxon>
        <taxon>Dysgonomonadaceae</taxon>
        <taxon>Dysgonomonas</taxon>
    </lineage>
</organism>
<evidence type="ECO:0000256" key="12">
    <source>
        <dbReference type="PROSITE-ProRule" id="PRU01360"/>
    </source>
</evidence>
<dbReference type="SUPFAM" id="SSF56935">
    <property type="entry name" value="Porins"/>
    <property type="match status" value="1"/>
</dbReference>
<evidence type="ECO:0000256" key="11">
    <source>
        <dbReference type="ARBA" id="ARBA00023237"/>
    </source>
</evidence>
<dbReference type="Gene3D" id="2.40.170.20">
    <property type="entry name" value="TonB-dependent receptor, beta-barrel domain"/>
    <property type="match status" value="1"/>
</dbReference>
<evidence type="ECO:0000256" key="6">
    <source>
        <dbReference type="ARBA" id="ARBA00022729"/>
    </source>
</evidence>
<dbReference type="GO" id="GO:0015344">
    <property type="term" value="F:siderophore uptake transmembrane transporter activity"/>
    <property type="evidence" value="ECO:0007669"/>
    <property type="project" value="TreeGrafter"/>
</dbReference>
<evidence type="ECO:0000256" key="9">
    <source>
        <dbReference type="ARBA" id="ARBA00023077"/>
    </source>
</evidence>
<comment type="subcellular location">
    <subcellularLocation>
        <location evidence="1 12">Cell outer membrane</location>
        <topology evidence="1 12">Multi-pass membrane protein</topology>
    </subcellularLocation>
</comment>
<keyword evidence="11 12" id="KW-0998">Cell outer membrane</keyword>
<dbReference type="InterPro" id="IPR000531">
    <property type="entry name" value="Beta-barrel_TonB"/>
</dbReference>
<evidence type="ECO:0000256" key="3">
    <source>
        <dbReference type="ARBA" id="ARBA00022452"/>
    </source>
</evidence>
<name>A0A4Y9IIY8_9BACT</name>
<dbReference type="PANTHER" id="PTHR32552:SF68">
    <property type="entry name" value="FERRICHROME OUTER MEMBRANE TRANSPORTER_PHAGE RECEPTOR"/>
    <property type="match status" value="1"/>
</dbReference>
<keyword evidence="3 12" id="KW-1134">Transmembrane beta strand</keyword>
<reference evidence="14 15" key="1">
    <citation type="submission" date="2019-03" db="EMBL/GenBank/DDBJ databases">
        <title>Diversity of the mouse oral microbiome.</title>
        <authorList>
            <person name="Joseph S."/>
            <person name="Aduse-Opoku J."/>
            <person name="Curtis M."/>
            <person name="Wade W."/>
            <person name="Hashim A."/>
        </authorList>
    </citation>
    <scope>NUCLEOTIDE SEQUENCE [LARGE SCALE GENOMIC DNA]</scope>
    <source>
        <strain evidence="14 15">P11</strain>
    </source>
</reference>
<gene>
    <name evidence="14" type="ORF">E4T88_17315</name>
</gene>
<evidence type="ECO:0000256" key="1">
    <source>
        <dbReference type="ARBA" id="ARBA00004571"/>
    </source>
</evidence>
<protein>
    <submittedName>
        <fullName evidence="14">TonB-dependent receptor</fullName>
    </submittedName>
</protein>
<evidence type="ECO:0000313" key="14">
    <source>
        <dbReference type="EMBL" id="TFU86203.1"/>
    </source>
</evidence>
<evidence type="ECO:0000256" key="2">
    <source>
        <dbReference type="ARBA" id="ARBA00022448"/>
    </source>
</evidence>
<dbReference type="EMBL" id="SPPK01000036">
    <property type="protein sequence ID" value="TFU86203.1"/>
    <property type="molecule type" value="Genomic_DNA"/>
</dbReference>
<evidence type="ECO:0000256" key="4">
    <source>
        <dbReference type="ARBA" id="ARBA00022496"/>
    </source>
</evidence>
<feature type="non-terminal residue" evidence="14">
    <location>
        <position position="1"/>
    </location>
</feature>
<keyword evidence="7" id="KW-0408">Iron</keyword>
<evidence type="ECO:0000313" key="15">
    <source>
        <dbReference type="Proteomes" id="UP000298285"/>
    </source>
</evidence>
<dbReference type="PROSITE" id="PS52016">
    <property type="entry name" value="TONB_DEPENDENT_REC_3"/>
    <property type="match status" value="1"/>
</dbReference>
<dbReference type="GO" id="GO:0009279">
    <property type="term" value="C:cell outer membrane"/>
    <property type="evidence" value="ECO:0007669"/>
    <property type="project" value="UniProtKB-SubCell"/>
</dbReference>
<keyword evidence="8" id="KW-0406">Ion transport</keyword>
<dbReference type="InterPro" id="IPR039426">
    <property type="entry name" value="TonB-dep_rcpt-like"/>
</dbReference>
<dbReference type="InterPro" id="IPR036942">
    <property type="entry name" value="Beta-barrel_TonB_sf"/>
</dbReference>
<feature type="domain" description="TonB-dependent receptor-like beta-barrel" evidence="13">
    <location>
        <begin position="5"/>
        <end position="171"/>
    </location>
</feature>
<evidence type="ECO:0000256" key="8">
    <source>
        <dbReference type="ARBA" id="ARBA00023065"/>
    </source>
</evidence>
<comment type="caution">
    <text evidence="14">The sequence shown here is derived from an EMBL/GenBank/DDBJ whole genome shotgun (WGS) entry which is preliminary data.</text>
</comment>
<keyword evidence="14" id="KW-0675">Receptor</keyword>
<evidence type="ECO:0000256" key="7">
    <source>
        <dbReference type="ARBA" id="ARBA00023004"/>
    </source>
</evidence>
<dbReference type="Pfam" id="PF00593">
    <property type="entry name" value="TonB_dep_Rec_b-barrel"/>
    <property type="match status" value="1"/>
</dbReference>
<keyword evidence="4" id="KW-0410">Iron transport</keyword>
<feature type="non-terminal residue" evidence="14">
    <location>
        <position position="171"/>
    </location>
</feature>
<accession>A0A4Y9IIY8</accession>
<keyword evidence="9" id="KW-0798">TonB box</keyword>
<dbReference type="OrthoDB" id="9812892at2"/>
<keyword evidence="2 12" id="KW-0813">Transport</keyword>
<dbReference type="PANTHER" id="PTHR32552">
    <property type="entry name" value="FERRICHROME IRON RECEPTOR-RELATED"/>
    <property type="match status" value="1"/>
</dbReference>
<sequence>FDGISTLTQTGLYVQDQIKWRDRWVFNLGGRYDDAKGKLRDRPSGMNFDIDDSKFTGRAGVVYLMDGGWAPYASYTQSFLPTNTIDPTTGKPFGAETARQYEAGVRWQPEGRKQSYSAAVFDLRRRNYITYDAATFLPQQRGEISVRGLELEANAELLPRLNLTASYAYMD</sequence>
<dbReference type="Proteomes" id="UP000298285">
    <property type="component" value="Unassembled WGS sequence"/>
</dbReference>
<dbReference type="AlphaFoldDB" id="A0A4Y9IIY8"/>
<proteinExistence type="inferred from homology"/>
<comment type="similarity">
    <text evidence="12">Belongs to the TonB-dependent receptor family.</text>
</comment>
<keyword evidence="10 12" id="KW-0472">Membrane</keyword>
<evidence type="ECO:0000256" key="5">
    <source>
        <dbReference type="ARBA" id="ARBA00022692"/>
    </source>
</evidence>
<evidence type="ECO:0000256" key="10">
    <source>
        <dbReference type="ARBA" id="ARBA00023136"/>
    </source>
</evidence>
<keyword evidence="5 12" id="KW-0812">Transmembrane</keyword>
<evidence type="ECO:0000259" key="13">
    <source>
        <dbReference type="Pfam" id="PF00593"/>
    </source>
</evidence>